<reference evidence="5 6" key="1">
    <citation type="submission" date="2024-04" db="EMBL/GenBank/DDBJ databases">
        <authorList>
            <consortium name="Genoscope - CEA"/>
            <person name="William W."/>
        </authorList>
    </citation>
    <scope>NUCLEOTIDE SEQUENCE [LARGE SCALE GENOMIC DNA]</scope>
</reference>
<feature type="domain" description="Serpin" evidence="4">
    <location>
        <begin position="39"/>
        <end position="398"/>
    </location>
</feature>
<dbReference type="GO" id="GO:0004867">
    <property type="term" value="F:serine-type endopeptidase inhibitor activity"/>
    <property type="evidence" value="ECO:0007669"/>
    <property type="project" value="InterPro"/>
</dbReference>
<dbReference type="PANTHER" id="PTHR11461">
    <property type="entry name" value="SERINE PROTEASE INHIBITOR, SERPIN"/>
    <property type="match status" value="1"/>
</dbReference>
<dbReference type="PANTHER" id="PTHR11461:SF211">
    <property type="entry name" value="GH10112P-RELATED"/>
    <property type="match status" value="1"/>
</dbReference>
<feature type="chain" id="PRO_5043371090" description="Serpin domain-containing protein" evidence="3">
    <location>
        <begin position="22"/>
        <end position="409"/>
    </location>
</feature>
<dbReference type="InterPro" id="IPR023796">
    <property type="entry name" value="Serpin_dom"/>
</dbReference>
<dbReference type="SUPFAM" id="SSF56574">
    <property type="entry name" value="Serpins"/>
    <property type="match status" value="1"/>
</dbReference>
<proteinExistence type="inferred from homology"/>
<dbReference type="InterPro" id="IPR036186">
    <property type="entry name" value="Serpin_sf"/>
</dbReference>
<dbReference type="SMART" id="SM00093">
    <property type="entry name" value="SERPIN"/>
    <property type="match status" value="1"/>
</dbReference>
<evidence type="ECO:0000256" key="1">
    <source>
        <dbReference type="ARBA" id="ARBA00009500"/>
    </source>
</evidence>
<gene>
    <name evidence="5" type="ORF">GSLYS_00012523001</name>
</gene>
<dbReference type="Pfam" id="PF00079">
    <property type="entry name" value="Serpin"/>
    <property type="match status" value="1"/>
</dbReference>
<evidence type="ECO:0000313" key="5">
    <source>
        <dbReference type="EMBL" id="CAL1538702.1"/>
    </source>
</evidence>
<evidence type="ECO:0000256" key="3">
    <source>
        <dbReference type="SAM" id="SignalP"/>
    </source>
</evidence>
<organism evidence="5 6">
    <name type="scientific">Lymnaea stagnalis</name>
    <name type="common">Great pond snail</name>
    <name type="synonym">Helix stagnalis</name>
    <dbReference type="NCBI Taxonomy" id="6523"/>
    <lineage>
        <taxon>Eukaryota</taxon>
        <taxon>Metazoa</taxon>
        <taxon>Spiralia</taxon>
        <taxon>Lophotrochozoa</taxon>
        <taxon>Mollusca</taxon>
        <taxon>Gastropoda</taxon>
        <taxon>Heterobranchia</taxon>
        <taxon>Euthyneura</taxon>
        <taxon>Panpulmonata</taxon>
        <taxon>Hygrophila</taxon>
        <taxon>Lymnaeoidea</taxon>
        <taxon>Lymnaeidae</taxon>
        <taxon>Lymnaea</taxon>
    </lineage>
</organism>
<dbReference type="InterPro" id="IPR042178">
    <property type="entry name" value="Serpin_sf_1"/>
</dbReference>
<comment type="similarity">
    <text evidence="1 2">Belongs to the serpin family.</text>
</comment>
<dbReference type="InterPro" id="IPR000215">
    <property type="entry name" value="Serpin_fam"/>
</dbReference>
<dbReference type="AlphaFoldDB" id="A0AAV2HWX3"/>
<dbReference type="EMBL" id="CAXITT010000310">
    <property type="protein sequence ID" value="CAL1538702.1"/>
    <property type="molecule type" value="Genomic_DNA"/>
</dbReference>
<dbReference type="Gene3D" id="3.30.497.10">
    <property type="entry name" value="Antithrombin, subunit I, domain 2"/>
    <property type="match status" value="1"/>
</dbReference>
<protein>
    <recommendedName>
        <fullName evidence="4">Serpin domain-containing protein</fullName>
    </recommendedName>
</protein>
<dbReference type="Gene3D" id="2.30.39.10">
    <property type="entry name" value="Alpha-1-antitrypsin, domain 1"/>
    <property type="match status" value="1"/>
</dbReference>
<sequence>MMYRAMIALATIVGCLSLVASTPDVDVLTLARATSRFSLQLYKELALNPTVAFYSPFSAHTALSIAYLGARGTTAEQIKTVLQLSSLPEPHDAYSKLLTDLNSTQRVTLLTANGLWANPTLPVLQEYKDSVASKYFAQVGVLEFSKAGGPEGPINSYIAQQTQGKITDVLGVRDVKPGTSTVLVNALFFSGAWKSPFDVRDTKTGAFQKNERIDLQVDFMTQVGTFDLKLSAVENVDVVRLPFLDERFALYIALPNAPSDLAAFETQITGESFDINVLFTGLTSTRVNLTLPKWNITSTLKLNNALIDLGMPEIFTQAADFSGISGLPISFMQILQKVAIEVSETGTVASAADVVVLAGSRQSFEEPPVDFKADHPYVYFLRDDLTGLILFQGKQADPTISHFTAGELS</sequence>
<name>A0AAV2HWX3_LYMST</name>
<dbReference type="Proteomes" id="UP001497497">
    <property type="component" value="Unassembled WGS sequence"/>
</dbReference>
<evidence type="ECO:0000313" key="6">
    <source>
        <dbReference type="Proteomes" id="UP001497497"/>
    </source>
</evidence>
<feature type="signal peptide" evidence="3">
    <location>
        <begin position="1"/>
        <end position="21"/>
    </location>
</feature>
<keyword evidence="3" id="KW-0732">Signal</keyword>
<evidence type="ECO:0000259" key="4">
    <source>
        <dbReference type="SMART" id="SM00093"/>
    </source>
</evidence>
<dbReference type="GO" id="GO:0005615">
    <property type="term" value="C:extracellular space"/>
    <property type="evidence" value="ECO:0007669"/>
    <property type="project" value="InterPro"/>
</dbReference>
<accession>A0AAV2HWX3</accession>
<dbReference type="InterPro" id="IPR042185">
    <property type="entry name" value="Serpin_sf_2"/>
</dbReference>
<evidence type="ECO:0000256" key="2">
    <source>
        <dbReference type="RuleBase" id="RU000411"/>
    </source>
</evidence>
<comment type="caution">
    <text evidence="5">The sequence shown here is derived from an EMBL/GenBank/DDBJ whole genome shotgun (WGS) entry which is preliminary data.</text>
</comment>
<dbReference type="PROSITE" id="PS51257">
    <property type="entry name" value="PROKAR_LIPOPROTEIN"/>
    <property type="match status" value="1"/>
</dbReference>
<keyword evidence="6" id="KW-1185">Reference proteome</keyword>